<reference evidence="1" key="2">
    <citation type="submission" date="2015-06" db="UniProtKB">
        <authorList>
            <consortium name="EnsemblMetazoa"/>
        </authorList>
    </citation>
    <scope>IDENTIFICATION</scope>
</reference>
<dbReference type="EnsemblMetazoa" id="tetur09g00060.1">
    <property type="protein sequence ID" value="tetur09g00060.1"/>
    <property type="gene ID" value="tetur09g00060"/>
</dbReference>
<organism evidence="1 2">
    <name type="scientific">Tetranychus urticae</name>
    <name type="common">Two-spotted spider mite</name>
    <dbReference type="NCBI Taxonomy" id="32264"/>
    <lineage>
        <taxon>Eukaryota</taxon>
        <taxon>Metazoa</taxon>
        <taxon>Ecdysozoa</taxon>
        <taxon>Arthropoda</taxon>
        <taxon>Chelicerata</taxon>
        <taxon>Arachnida</taxon>
        <taxon>Acari</taxon>
        <taxon>Acariformes</taxon>
        <taxon>Trombidiformes</taxon>
        <taxon>Prostigmata</taxon>
        <taxon>Eleutherengona</taxon>
        <taxon>Raphignathae</taxon>
        <taxon>Tetranychoidea</taxon>
        <taxon>Tetranychidae</taxon>
        <taxon>Tetranychus</taxon>
    </lineage>
</organism>
<dbReference type="HOGENOM" id="CLU_2797221_0_0_1"/>
<protein>
    <submittedName>
        <fullName evidence="1">Uncharacterized protein</fullName>
    </submittedName>
</protein>
<evidence type="ECO:0000313" key="1">
    <source>
        <dbReference type="EnsemblMetazoa" id="tetur09g00060.1"/>
    </source>
</evidence>
<reference evidence="2" key="1">
    <citation type="submission" date="2011-08" db="EMBL/GenBank/DDBJ databases">
        <authorList>
            <person name="Rombauts S."/>
        </authorList>
    </citation>
    <scope>NUCLEOTIDE SEQUENCE</scope>
    <source>
        <strain evidence="2">London</strain>
    </source>
</reference>
<proteinExistence type="predicted"/>
<dbReference type="AlphaFoldDB" id="T1KCQ0"/>
<sequence>MNGFKGTRIETHTTRVNDECPVGWIVVKDHVKQNSEEVNFNETKSRIVGLVSQFYKVSYTTDYPNDRG</sequence>
<keyword evidence="2" id="KW-1185">Reference proteome</keyword>
<accession>T1KCQ0</accession>
<dbReference type="Proteomes" id="UP000015104">
    <property type="component" value="Unassembled WGS sequence"/>
</dbReference>
<dbReference type="EMBL" id="CAEY01001995">
    <property type="status" value="NOT_ANNOTATED_CDS"/>
    <property type="molecule type" value="Genomic_DNA"/>
</dbReference>
<evidence type="ECO:0000313" key="2">
    <source>
        <dbReference type="Proteomes" id="UP000015104"/>
    </source>
</evidence>
<name>T1KCQ0_TETUR</name>